<evidence type="ECO:0000259" key="1">
    <source>
        <dbReference type="PROSITE" id="PS51192"/>
    </source>
</evidence>
<evidence type="ECO:0000313" key="2">
    <source>
        <dbReference type="EMBL" id="PKY99000.1"/>
    </source>
</evidence>
<dbReference type="RefSeq" id="WP_101638044.1">
    <property type="nucleotide sequence ID" value="NZ_PKHA01000003.1"/>
</dbReference>
<gene>
    <name evidence="2" type="ORF">CYJ26_04645</name>
</gene>
<dbReference type="GO" id="GO:0003677">
    <property type="term" value="F:DNA binding"/>
    <property type="evidence" value="ECO:0007669"/>
    <property type="project" value="InterPro"/>
</dbReference>
<sequence>MTDATRRPAHNLRMAARLRAYQRDLLDAVDPADDEVLHLVAPPGAGKTLLGLELARRNGRPALVLTPTTIIREQWREQAASLFEGEWGDNLCVSTYQSLALVRSDGVWDEAGLAAWKRELVDGGYSPAQAEAWLEDLASSHRQAYRRGVSRRAARARARVDELDDKAVANLLAPSARQRLDALVEAGVATIVLDECHHLRAHWAVVVHYLVRRLRHAGHQATLIGLTATSPSPEDRSYSRYHALLGEVDAQISVPAVVRAGHLAPDRALAWFTLPEREEARFLATSGAELAHRVAQVLLAPDGVDYLVDTVAPGLRELMEDPGCTLEPEDPRLATAVAEGFDAAPQAAATATALLHRTRDYRPTPASTLLVPLLPQLSVLETSELTGLLARYALERLLPDPARRSQWEEVRQTLSGFGVHLTDSGLRPGRSPVDLITSSSLAKDTAVIDVLRHELDALGSRLRAVVVTDAAERSAAHRALDVLTGDGRPAAPGGALRCFETLLSDEALRGLGPVLITSRHLRLASGQEELLATLRERTGLELSGQDDGVSLTVAGPGVGSAALVLAVSELMAAGRVRLVVSTRALLGEGWDCPAANTLVDLSTVTTATAVAQLRGRGTRLDPSWPSKVAHYWSVVCVLPAQAGLGGGGDLGRLERKADQIWSAVPSEATPWPGGDCVPSAGGTQAVIETGLRGVLSPPQRLLLASLTAGAQHAQVACLNELTVASLGDRGIERERWLGAATGIDPDAMAPQGGSGRSARAERSGYPVEVVRIQWASALLRHGVPSSYWQAAACVVARCLSQDGGAHAHLAVLEETDNSLSVGLVDGSDGAGARFADALAALLSEPERRPRFVLEAQLLTTTANPRRPLPAWRRALARLLLQIGRLPGRSGGDGDWIALAVPSLLVRSRQEAEALVAGWTRWVGPCRLRLVRDGDDAAAYLAARGAHGPVRYLRVERGRRWVEQTVEQAQDS</sequence>
<protein>
    <submittedName>
        <fullName evidence="2">DEAD/DEAH box helicase</fullName>
    </submittedName>
</protein>
<dbReference type="SUPFAM" id="SSF52540">
    <property type="entry name" value="P-loop containing nucleoside triphosphate hydrolases"/>
    <property type="match status" value="1"/>
</dbReference>
<comment type="caution">
    <text evidence="2">The sequence shown here is derived from an EMBL/GenBank/DDBJ whole genome shotgun (WGS) entry which is preliminary data.</text>
</comment>
<dbReference type="CDD" id="cd18785">
    <property type="entry name" value="SF2_C"/>
    <property type="match status" value="1"/>
</dbReference>
<dbReference type="PROSITE" id="PS51192">
    <property type="entry name" value="HELICASE_ATP_BIND_1"/>
    <property type="match status" value="1"/>
</dbReference>
<dbReference type="InterPro" id="IPR050742">
    <property type="entry name" value="Helicase_Restrict-Modif_Enz"/>
</dbReference>
<evidence type="ECO:0000313" key="3">
    <source>
        <dbReference type="Proteomes" id="UP000234778"/>
    </source>
</evidence>
<dbReference type="AlphaFoldDB" id="A0A2I1KTP5"/>
<reference evidence="2 3" key="1">
    <citation type="submission" date="2017-12" db="EMBL/GenBank/DDBJ databases">
        <title>Phylogenetic diversity of female urinary microbiome.</title>
        <authorList>
            <person name="Thomas-White K."/>
            <person name="Wolfe A.J."/>
        </authorList>
    </citation>
    <scope>NUCLEOTIDE SEQUENCE [LARGE SCALE GENOMIC DNA]</scope>
    <source>
        <strain evidence="2 3">UMB0319</strain>
    </source>
</reference>
<keyword evidence="2" id="KW-0547">Nucleotide-binding</keyword>
<dbReference type="PANTHER" id="PTHR47396">
    <property type="entry name" value="TYPE I RESTRICTION ENZYME ECOKI R PROTEIN"/>
    <property type="match status" value="1"/>
</dbReference>
<dbReference type="PANTHER" id="PTHR47396:SF1">
    <property type="entry name" value="ATP-DEPENDENT HELICASE IRC3-RELATED"/>
    <property type="match status" value="1"/>
</dbReference>
<name>A0A2I1KTP5_9ACTO</name>
<feature type="domain" description="Helicase ATP-binding" evidence="1">
    <location>
        <begin position="28"/>
        <end position="248"/>
    </location>
</feature>
<dbReference type="InterPro" id="IPR006935">
    <property type="entry name" value="Helicase/UvrB_N"/>
</dbReference>
<dbReference type="GeneID" id="81708222"/>
<accession>A0A2I1KTP5</accession>
<dbReference type="Proteomes" id="UP000234778">
    <property type="component" value="Unassembled WGS sequence"/>
</dbReference>
<keyword evidence="2" id="KW-0347">Helicase</keyword>
<dbReference type="Pfam" id="PF04851">
    <property type="entry name" value="ResIII"/>
    <property type="match status" value="1"/>
</dbReference>
<organism evidence="2 3">
    <name type="scientific">Actinomyces urogenitalis</name>
    <dbReference type="NCBI Taxonomy" id="103621"/>
    <lineage>
        <taxon>Bacteria</taxon>
        <taxon>Bacillati</taxon>
        <taxon>Actinomycetota</taxon>
        <taxon>Actinomycetes</taxon>
        <taxon>Actinomycetales</taxon>
        <taxon>Actinomycetaceae</taxon>
        <taxon>Actinomyces</taxon>
    </lineage>
</organism>
<dbReference type="InterPro" id="IPR014001">
    <property type="entry name" value="Helicase_ATP-bd"/>
</dbReference>
<dbReference type="GO" id="GO:0005524">
    <property type="term" value="F:ATP binding"/>
    <property type="evidence" value="ECO:0007669"/>
    <property type="project" value="InterPro"/>
</dbReference>
<dbReference type="GO" id="GO:0004386">
    <property type="term" value="F:helicase activity"/>
    <property type="evidence" value="ECO:0007669"/>
    <property type="project" value="UniProtKB-KW"/>
</dbReference>
<keyword evidence="2" id="KW-0067">ATP-binding</keyword>
<dbReference type="GO" id="GO:0005829">
    <property type="term" value="C:cytosol"/>
    <property type="evidence" value="ECO:0007669"/>
    <property type="project" value="TreeGrafter"/>
</dbReference>
<dbReference type="Gene3D" id="3.40.50.300">
    <property type="entry name" value="P-loop containing nucleotide triphosphate hydrolases"/>
    <property type="match status" value="2"/>
</dbReference>
<dbReference type="SMART" id="SM00487">
    <property type="entry name" value="DEXDc"/>
    <property type="match status" value="1"/>
</dbReference>
<keyword evidence="2" id="KW-0378">Hydrolase</keyword>
<proteinExistence type="predicted"/>
<dbReference type="GO" id="GO:0016787">
    <property type="term" value="F:hydrolase activity"/>
    <property type="evidence" value="ECO:0007669"/>
    <property type="project" value="InterPro"/>
</dbReference>
<dbReference type="EMBL" id="PKHA01000003">
    <property type="protein sequence ID" value="PKY99000.1"/>
    <property type="molecule type" value="Genomic_DNA"/>
</dbReference>
<dbReference type="InterPro" id="IPR027417">
    <property type="entry name" value="P-loop_NTPase"/>
</dbReference>